<dbReference type="EMBL" id="WNKS01000007">
    <property type="protein sequence ID" value="MTV31341.1"/>
    <property type="molecule type" value="Genomic_DNA"/>
</dbReference>
<reference evidence="9 10" key="1">
    <citation type="submission" date="2019-11" db="EMBL/GenBank/DDBJ databases">
        <title>Whole-genome sequence of a Rhodoblastus acidophilus DSM 142.</title>
        <authorList>
            <person name="Kyndt J.A."/>
            <person name="Meyer T.E."/>
        </authorList>
    </citation>
    <scope>NUCLEOTIDE SEQUENCE [LARGE SCALE GENOMIC DNA]</scope>
    <source>
        <strain evidence="9 10">DSM 142</strain>
    </source>
</reference>
<dbReference type="InterPro" id="IPR036440">
    <property type="entry name" value="Peptidase_C15-like_sf"/>
</dbReference>
<dbReference type="PANTHER" id="PTHR23402:SF1">
    <property type="entry name" value="PYROGLUTAMYL-PEPTIDASE I"/>
    <property type="match status" value="1"/>
</dbReference>
<keyword evidence="6" id="KW-0788">Thiol protease</keyword>
<evidence type="ECO:0000256" key="7">
    <source>
        <dbReference type="ARBA" id="ARBA00030836"/>
    </source>
</evidence>
<sequence length="195" mass="21182">MSRKSLLVAGFGAFPGHRINPAQVATEALARRRAAFALSGIDLHTAVLPVEHAELPPRLTRLFAETSPEAVLLLGVAARRKTLSIETRAKNRVTLLRADAARQLPWSCEIVHGAPHCFASPAPAERLAAAARACGVPAKTSRDAGAYLCNEAYYLSLLMDRRAVFVHLPDWRRAELVRALPALESVAKALTFMQD</sequence>
<dbReference type="PANTHER" id="PTHR23402">
    <property type="entry name" value="PROTEASE FAMILY C15 PYROGLUTAMYL-PEPTIDASE I-RELATED"/>
    <property type="match status" value="1"/>
</dbReference>
<dbReference type="SUPFAM" id="SSF53182">
    <property type="entry name" value="Pyrrolidone carboxyl peptidase (pyroglutamate aminopeptidase)"/>
    <property type="match status" value="1"/>
</dbReference>
<dbReference type="InterPro" id="IPR016125">
    <property type="entry name" value="Peptidase_C15-like"/>
</dbReference>
<dbReference type="AlphaFoldDB" id="A0A6N8DQ82"/>
<evidence type="ECO:0000256" key="3">
    <source>
        <dbReference type="ARBA" id="ARBA00022490"/>
    </source>
</evidence>
<dbReference type="GO" id="GO:0006508">
    <property type="term" value="P:proteolysis"/>
    <property type="evidence" value="ECO:0007669"/>
    <property type="project" value="UniProtKB-KW"/>
</dbReference>
<evidence type="ECO:0000256" key="5">
    <source>
        <dbReference type="ARBA" id="ARBA00022801"/>
    </source>
</evidence>
<dbReference type="Gene3D" id="3.40.630.20">
    <property type="entry name" value="Peptidase C15, pyroglutamyl peptidase I-like"/>
    <property type="match status" value="1"/>
</dbReference>
<gene>
    <name evidence="9" type="ORF">GJ654_10085</name>
</gene>
<keyword evidence="3" id="KW-0963">Cytoplasm</keyword>
<name>A0A6N8DQ82_RHOAC</name>
<dbReference type="InterPro" id="IPR000816">
    <property type="entry name" value="Peptidase_C15"/>
</dbReference>
<evidence type="ECO:0000256" key="8">
    <source>
        <dbReference type="ARBA" id="ARBA00031559"/>
    </source>
</evidence>
<dbReference type="Pfam" id="PF01470">
    <property type="entry name" value="Peptidase_C15"/>
    <property type="match status" value="1"/>
</dbReference>
<protein>
    <recommendedName>
        <fullName evidence="2">Pyrrolidone-carboxylate peptidase</fullName>
    </recommendedName>
    <alternativeName>
        <fullName evidence="7">5-oxoprolyl-peptidase</fullName>
    </alternativeName>
    <alternativeName>
        <fullName evidence="8">Pyroglutamyl-peptidase I</fullName>
    </alternativeName>
</protein>
<dbReference type="OrthoDB" id="9779738at2"/>
<evidence type="ECO:0000313" key="9">
    <source>
        <dbReference type="EMBL" id="MTV31341.1"/>
    </source>
</evidence>
<comment type="similarity">
    <text evidence="1">Belongs to the peptidase C15 family.</text>
</comment>
<dbReference type="GO" id="GO:0005829">
    <property type="term" value="C:cytosol"/>
    <property type="evidence" value="ECO:0007669"/>
    <property type="project" value="InterPro"/>
</dbReference>
<dbReference type="RefSeq" id="WP_155446030.1">
    <property type="nucleotide sequence ID" value="NZ_JAOQNR010000010.1"/>
</dbReference>
<evidence type="ECO:0000256" key="1">
    <source>
        <dbReference type="ARBA" id="ARBA00006641"/>
    </source>
</evidence>
<keyword evidence="5" id="KW-0378">Hydrolase</keyword>
<keyword evidence="4" id="KW-0645">Protease</keyword>
<evidence type="ECO:0000313" key="10">
    <source>
        <dbReference type="Proteomes" id="UP000439113"/>
    </source>
</evidence>
<organism evidence="9 10">
    <name type="scientific">Rhodoblastus acidophilus</name>
    <name type="common">Rhodopseudomonas acidophila</name>
    <dbReference type="NCBI Taxonomy" id="1074"/>
    <lineage>
        <taxon>Bacteria</taxon>
        <taxon>Pseudomonadati</taxon>
        <taxon>Pseudomonadota</taxon>
        <taxon>Alphaproteobacteria</taxon>
        <taxon>Hyphomicrobiales</taxon>
        <taxon>Rhodoblastaceae</taxon>
        <taxon>Rhodoblastus</taxon>
    </lineage>
</organism>
<dbReference type="Proteomes" id="UP000439113">
    <property type="component" value="Unassembled WGS sequence"/>
</dbReference>
<evidence type="ECO:0000256" key="4">
    <source>
        <dbReference type="ARBA" id="ARBA00022670"/>
    </source>
</evidence>
<accession>A0A6N8DQ82</accession>
<dbReference type="PRINTS" id="PR00706">
    <property type="entry name" value="PYROGLUPTASE"/>
</dbReference>
<evidence type="ECO:0000256" key="6">
    <source>
        <dbReference type="ARBA" id="ARBA00022807"/>
    </source>
</evidence>
<comment type="caution">
    <text evidence="9">The sequence shown here is derived from an EMBL/GenBank/DDBJ whole genome shotgun (WGS) entry which is preliminary data.</text>
</comment>
<dbReference type="GO" id="GO:0016920">
    <property type="term" value="F:pyroglutamyl-peptidase activity"/>
    <property type="evidence" value="ECO:0007669"/>
    <property type="project" value="InterPro"/>
</dbReference>
<evidence type="ECO:0000256" key="2">
    <source>
        <dbReference type="ARBA" id="ARBA00019191"/>
    </source>
</evidence>
<proteinExistence type="inferred from homology"/>
<dbReference type="PIRSF" id="PIRSF015592">
    <property type="entry name" value="Prld-crbxl_pptds"/>
    <property type="match status" value="1"/>
</dbReference>